<feature type="region of interest" description="Disordered" evidence="5">
    <location>
        <begin position="334"/>
        <end position="356"/>
    </location>
</feature>
<evidence type="ECO:0000313" key="7">
    <source>
        <dbReference type="EMBL" id="PQV65104.1"/>
    </source>
</evidence>
<dbReference type="InterPro" id="IPR000064">
    <property type="entry name" value="NLP_P60_dom"/>
</dbReference>
<feature type="domain" description="NlpC/P60" evidence="6">
    <location>
        <begin position="601"/>
        <end position="725"/>
    </location>
</feature>
<protein>
    <submittedName>
        <fullName evidence="7">Cell wall-associated hydrolase, NlpC family</fullName>
    </submittedName>
</protein>
<organism evidence="7 8">
    <name type="scientific">Abditibacterium utsteinense</name>
    <dbReference type="NCBI Taxonomy" id="1960156"/>
    <lineage>
        <taxon>Bacteria</taxon>
        <taxon>Pseudomonadati</taxon>
        <taxon>Abditibacteriota</taxon>
        <taxon>Abditibacteriia</taxon>
        <taxon>Abditibacteriales</taxon>
        <taxon>Abditibacteriaceae</taxon>
        <taxon>Abditibacterium</taxon>
    </lineage>
</organism>
<dbReference type="AlphaFoldDB" id="A0A2S8SWF2"/>
<feature type="region of interest" description="Disordered" evidence="5">
    <location>
        <begin position="580"/>
        <end position="602"/>
    </location>
</feature>
<evidence type="ECO:0000256" key="2">
    <source>
        <dbReference type="ARBA" id="ARBA00022670"/>
    </source>
</evidence>
<dbReference type="PROSITE" id="PS51935">
    <property type="entry name" value="NLPC_P60"/>
    <property type="match status" value="1"/>
</dbReference>
<dbReference type="EMBL" id="NIGF01000002">
    <property type="protein sequence ID" value="PQV65104.1"/>
    <property type="molecule type" value="Genomic_DNA"/>
</dbReference>
<evidence type="ECO:0000256" key="5">
    <source>
        <dbReference type="SAM" id="MobiDB-lite"/>
    </source>
</evidence>
<dbReference type="GO" id="GO:0008234">
    <property type="term" value="F:cysteine-type peptidase activity"/>
    <property type="evidence" value="ECO:0007669"/>
    <property type="project" value="UniProtKB-KW"/>
</dbReference>
<evidence type="ECO:0000259" key="6">
    <source>
        <dbReference type="PROSITE" id="PS51935"/>
    </source>
</evidence>
<dbReference type="InParanoid" id="A0A2S8SWF2"/>
<reference evidence="7 8" key="1">
    <citation type="journal article" date="2018" name="Syst. Appl. Microbiol.">
        <title>Abditibacterium utsteinense sp. nov., the first cultivated member of candidate phylum FBP, isolated from ice-free Antarctic soil samples.</title>
        <authorList>
            <person name="Tahon G."/>
            <person name="Tytgat B."/>
            <person name="Lebbe L."/>
            <person name="Carlier A."/>
            <person name="Willems A."/>
        </authorList>
    </citation>
    <scope>NUCLEOTIDE SEQUENCE [LARGE SCALE GENOMIC DNA]</scope>
    <source>
        <strain evidence="7 8">LMG 29911</strain>
    </source>
</reference>
<dbReference type="Pfam" id="PF00877">
    <property type="entry name" value="NLPC_P60"/>
    <property type="match status" value="1"/>
</dbReference>
<dbReference type="Proteomes" id="UP000237684">
    <property type="component" value="Unassembled WGS sequence"/>
</dbReference>
<feature type="region of interest" description="Disordered" evidence="5">
    <location>
        <begin position="368"/>
        <end position="457"/>
    </location>
</feature>
<dbReference type="InterPro" id="IPR038765">
    <property type="entry name" value="Papain-like_cys_pep_sf"/>
</dbReference>
<dbReference type="RefSeq" id="WP_105482418.1">
    <property type="nucleotide sequence ID" value="NZ_NIGF01000002.1"/>
</dbReference>
<dbReference type="Gene3D" id="2.30.30.40">
    <property type="entry name" value="SH3 Domains"/>
    <property type="match status" value="1"/>
</dbReference>
<evidence type="ECO:0000313" key="8">
    <source>
        <dbReference type="Proteomes" id="UP000237684"/>
    </source>
</evidence>
<proteinExistence type="inferred from homology"/>
<dbReference type="Pfam" id="PF08239">
    <property type="entry name" value="SH3_3"/>
    <property type="match status" value="1"/>
</dbReference>
<comment type="caution">
    <text evidence="7">The sequence shown here is derived from an EMBL/GenBank/DDBJ whole genome shotgun (WGS) entry which is preliminary data.</text>
</comment>
<gene>
    <name evidence="7" type="ORF">B1R32_102111</name>
</gene>
<dbReference type="PANTHER" id="PTHR47053">
    <property type="entry name" value="MUREIN DD-ENDOPEPTIDASE MEPH-RELATED"/>
    <property type="match status" value="1"/>
</dbReference>
<dbReference type="InterPro" id="IPR051202">
    <property type="entry name" value="Peptidase_C40"/>
</dbReference>
<accession>A0A2S8SWF2</accession>
<feature type="compositionally biased region" description="Basic residues" evidence="5">
    <location>
        <begin position="413"/>
        <end position="446"/>
    </location>
</feature>
<dbReference type="GO" id="GO:0006508">
    <property type="term" value="P:proteolysis"/>
    <property type="evidence" value="ECO:0007669"/>
    <property type="project" value="UniProtKB-KW"/>
</dbReference>
<keyword evidence="3 7" id="KW-0378">Hydrolase</keyword>
<dbReference type="Gene3D" id="3.90.1720.10">
    <property type="entry name" value="endopeptidase domain like (from Nostoc punctiforme)"/>
    <property type="match status" value="1"/>
</dbReference>
<dbReference type="InterPro" id="IPR003646">
    <property type="entry name" value="SH3-like_bac-type"/>
</dbReference>
<evidence type="ECO:0000256" key="4">
    <source>
        <dbReference type="ARBA" id="ARBA00022807"/>
    </source>
</evidence>
<evidence type="ECO:0000256" key="3">
    <source>
        <dbReference type="ARBA" id="ARBA00022801"/>
    </source>
</evidence>
<feature type="compositionally biased region" description="Basic and acidic residues" evidence="5">
    <location>
        <begin position="447"/>
        <end position="457"/>
    </location>
</feature>
<comment type="similarity">
    <text evidence="1">Belongs to the peptidase C40 family.</text>
</comment>
<feature type="compositionally biased region" description="Basic and acidic residues" evidence="5">
    <location>
        <begin position="587"/>
        <end position="602"/>
    </location>
</feature>
<keyword evidence="2" id="KW-0645">Protease</keyword>
<dbReference type="OrthoDB" id="9807055at2"/>
<sequence length="725" mass="77374">MPFLRPGHDGTFASPIAPSAPKSRRVSQYLTLFSLSAASLASSASAKPFKAVGVKAWTSGSQTFIRARPSAEVPPVAKVGRHTPLYVWGKYNGWYRVETHDHIFGWVFNQYIETPKADKVRAMPQSKARLASNRTAGQKLYGSPQLLQKYFAAYGAPGASKSESKPRVRLATNLKVASLKSTKNPQRTTTKSKFLLTKTASPMVAAHEAQAKTTKQETTKPRLATQSATPRLVAVPRLQKRLASRSVTSIGAPRVISPVPRLEKAARVTPVIRPVAKTVIRPVVKPVVRIVSAKNVDSASFVANRSIAPALSGKMSGYAAPQVETFEQPRGVVGAAAQEKNSPAREVQSEKIAGSSRALTPSAKFFARAANEAASRRETPAAAENDGPPTDSNFQPIPVAPPVASITPSAPRPKVRAARVRRSAKASTKKSTKKSVARASSKKRFASRKERQREQLRARMGMVPTAPHSVIAPVSPAELMKARQEYLNSRRARLGLPATPVPNAPGTPVGGVSPLPAPDGPLGGPSATDLAPMAPAQFAPMSFEPSHPLAPLLGDPYVLALAQLKPSAATTASATTASTAAVVRGGSPRDRALTRGGSPRDRFGAGMASQALSYRGMRYIRGAASPKRGFDCSGLVYFLLRQRGYNPPRTAAGYRNWGASVPKNQLKSGDLLLFANTYKRGISHIGVYMGDGKFVHAATSSTGVRVSSLRESYYAGKYFGARRAK</sequence>
<dbReference type="SUPFAM" id="SSF54001">
    <property type="entry name" value="Cysteine proteinases"/>
    <property type="match status" value="1"/>
</dbReference>
<keyword evidence="8" id="KW-1185">Reference proteome</keyword>
<evidence type="ECO:0000256" key="1">
    <source>
        <dbReference type="ARBA" id="ARBA00007074"/>
    </source>
</evidence>
<dbReference type="PANTHER" id="PTHR47053:SF1">
    <property type="entry name" value="MUREIN DD-ENDOPEPTIDASE MEPH-RELATED"/>
    <property type="match status" value="1"/>
</dbReference>
<keyword evidence="4" id="KW-0788">Thiol protease</keyword>
<name>A0A2S8SWF2_9BACT</name>